<keyword evidence="3" id="KW-1003">Cell membrane</keyword>
<dbReference type="InParanoid" id="A0A0M8K5M2"/>
<name>A0A0M8K5M2_9CHLR</name>
<dbReference type="EC" id="7.1.1.-" evidence="3"/>
<evidence type="ECO:0000313" key="7">
    <source>
        <dbReference type="EMBL" id="GAP62223.1"/>
    </source>
</evidence>
<evidence type="ECO:0000313" key="9">
    <source>
        <dbReference type="Proteomes" id="UP000037784"/>
    </source>
</evidence>
<dbReference type="GO" id="GO:0050136">
    <property type="term" value="F:NADH dehydrogenase (quinone) (non-electrogenic) activity"/>
    <property type="evidence" value="ECO:0007669"/>
    <property type="project" value="UniProtKB-UniRule"/>
</dbReference>
<keyword evidence="3 4" id="KW-1278">Translocase</keyword>
<dbReference type="EMBL" id="BBZA01000037">
    <property type="protein sequence ID" value="GAP62223.1"/>
    <property type="molecule type" value="Genomic_DNA"/>
</dbReference>
<comment type="caution">
    <text evidence="7">The sequence shown here is derived from an EMBL/GenBank/DDBJ whole genome shotgun (WGS) entry which is preliminary data.</text>
</comment>
<dbReference type="AlphaFoldDB" id="A0A0M8K5M2"/>
<evidence type="ECO:0000313" key="10">
    <source>
        <dbReference type="Proteomes" id="UP000050502"/>
    </source>
</evidence>
<dbReference type="InterPro" id="IPR010218">
    <property type="entry name" value="NADH_DH_suC"/>
</dbReference>
<dbReference type="EMBL" id="LGKN01000003">
    <property type="protein sequence ID" value="KPL89710.1"/>
    <property type="molecule type" value="Genomic_DNA"/>
</dbReference>
<dbReference type="PATRIC" id="fig|872965.6.peg.929"/>
<keyword evidence="7" id="KW-0560">Oxidoreductase</keyword>
<dbReference type="Proteomes" id="UP000050502">
    <property type="component" value="Unassembled WGS sequence"/>
</dbReference>
<evidence type="ECO:0000256" key="2">
    <source>
        <dbReference type="ARBA" id="ARBA00022448"/>
    </source>
</evidence>
<evidence type="ECO:0000313" key="8">
    <source>
        <dbReference type="EMBL" id="KPL89710.1"/>
    </source>
</evidence>
<dbReference type="Pfam" id="PF00329">
    <property type="entry name" value="Complex1_30kDa"/>
    <property type="match status" value="1"/>
</dbReference>
<dbReference type="GO" id="GO:0008137">
    <property type="term" value="F:NADH dehydrogenase (ubiquinone) activity"/>
    <property type="evidence" value="ECO:0007669"/>
    <property type="project" value="InterPro"/>
</dbReference>
<dbReference type="Proteomes" id="UP000037784">
    <property type="component" value="Unassembled WGS sequence"/>
</dbReference>
<comment type="subunit">
    <text evidence="3">NDH-1 is composed of 14 different subunits. Subunits NuoB, C, D, E, F, and G constitute the peripheral sector of the complex.</text>
</comment>
<comment type="function">
    <text evidence="3">NDH-1 shuttles electrons from NADH, via FMN and iron-sulfur (Fe-S) centers, to quinones in the respiratory chain. The immediate electron acceptor for the enzyme in this species is believed to be ubiquinone. Couples the redox reaction to proton translocation (for every two electrons transferred, four hydrogen ions are translocated across the cytoplasmic membrane), and thus conserves the redox energy in a proton gradient.</text>
</comment>
<evidence type="ECO:0000259" key="6">
    <source>
        <dbReference type="Pfam" id="PF00329"/>
    </source>
</evidence>
<keyword evidence="3 5" id="KW-0874">Quinone</keyword>
<proteinExistence type="inferred from homology"/>
<feature type="domain" description="NADH:ubiquinone oxidoreductase 30kDa subunit" evidence="6">
    <location>
        <begin position="40"/>
        <end position="157"/>
    </location>
</feature>
<comment type="subcellular location">
    <subcellularLocation>
        <location evidence="3">Cell membrane</location>
        <topology evidence="3">Peripheral membrane protein</topology>
        <orientation evidence="3">Cytoplasmic side</orientation>
    </subcellularLocation>
</comment>
<keyword evidence="3" id="KW-0830">Ubiquinone</keyword>
<dbReference type="NCBIfam" id="TIGR01961">
    <property type="entry name" value="NuoC_fam"/>
    <property type="match status" value="1"/>
</dbReference>
<dbReference type="HAMAP" id="MF_01357">
    <property type="entry name" value="NDH1_NuoC"/>
    <property type="match status" value="1"/>
</dbReference>
<keyword evidence="3 4" id="KW-0520">NAD</keyword>
<dbReference type="InterPro" id="IPR020396">
    <property type="entry name" value="NADH_UbQ_OxRdtase_CS"/>
</dbReference>
<sequence length="178" mass="20656">MDRTDIETTKEPTTADLVREAFGDAVLDVTERLGETTITLTVKALPDVARWLRDERGFEMCVDVTATDHPQEKERFRVVYHLLSLSRRERLRLAVRVGGKKPTVPTLTTVWPGVNFCEREVYDMFGVHFDGHPNLKRILMPEDWDGHPLRKDYPLGYEPVQFTHNFEEIDQKKPYAKS</sequence>
<dbReference type="RefSeq" id="WP_082374018.1">
    <property type="nucleotide sequence ID" value="NZ_BBZA01000037.1"/>
</dbReference>
<dbReference type="Gene3D" id="3.30.460.80">
    <property type="entry name" value="NADH:ubiquinone oxidoreductase, 30kDa subunit"/>
    <property type="match status" value="1"/>
</dbReference>
<dbReference type="PANTHER" id="PTHR10884">
    <property type="entry name" value="NADH DEHYDROGENASE UBIQUINONE IRON-SULFUR PROTEIN 3"/>
    <property type="match status" value="1"/>
</dbReference>
<evidence type="ECO:0000256" key="5">
    <source>
        <dbReference type="RuleBase" id="RU003582"/>
    </source>
</evidence>
<evidence type="ECO:0000256" key="1">
    <source>
        <dbReference type="ARBA" id="ARBA00007569"/>
    </source>
</evidence>
<dbReference type="PROSITE" id="PS00542">
    <property type="entry name" value="COMPLEX1_30K"/>
    <property type="match status" value="1"/>
</dbReference>
<reference evidence="8 10" key="2">
    <citation type="submission" date="2015-07" db="EMBL/GenBank/DDBJ databases">
        <title>Whole genome sequence of Ardenticatena maritima DSM 23922.</title>
        <authorList>
            <person name="Hemp J."/>
            <person name="Ward L.M."/>
            <person name="Pace L.A."/>
            <person name="Fischer W.W."/>
        </authorList>
    </citation>
    <scope>NUCLEOTIDE SEQUENCE [LARGE SCALE GENOMIC DNA]</scope>
    <source>
        <strain evidence="8 10">110S</strain>
    </source>
</reference>
<dbReference type="InterPro" id="IPR001268">
    <property type="entry name" value="NADH_UbQ_OxRdtase_30kDa_su"/>
</dbReference>
<protein>
    <recommendedName>
        <fullName evidence="3">NADH-quinone oxidoreductase subunit C</fullName>
        <ecNumber evidence="3">7.1.1.-</ecNumber>
    </recommendedName>
    <alternativeName>
        <fullName evidence="3">NADH dehydrogenase I subunit C</fullName>
    </alternativeName>
    <alternativeName>
        <fullName evidence="3">NDH-1 subunit C</fullName>
    </alternativeName>
</protein>
<keyword evidence="2 3" id="KW-0813">Transport</keyword>
<dbReference type="GO" id="GO:0005886">
    <property type="term" value="C:plasma membrane"/>
    <property type="evidence" value="ECO:0007669"/>
    <property type="project" value="UniProtKB-SubCell"/>
</dbReference>
<organism evidence="7 9">
    <name type="scientific">Ardenticatena maritima</name>
    <dbReference type="NCBI Taxonomy" id="872965"/>
    <lineage>
        <taxon>Bacteria</taxon>
        <taxon>Bacillati</taxon>
        <taxon>Chloroflexota</taxon>
        <taxon>Ardenticatenia</taxon>
        <taxon>Ardenticatenales</taxon>
        <taxon>Ardenticatenaceae</taxon>
        <taxon>Ardenticatena</taxon>
    </lineage>
</organism>
<comment type="catalytic activity">
    <reaction evidence="3 5">
        <text>a quinone + NADH + 5 H(+)(in) = a quinol + NAD(+) + 4 H(+)(out)</text>
        <dbReference type="Rhea" id="RHEA:57888"/>
        <dbReference type="ChEBI" id="CHEBI:15378"/>
        <dbReference type="ChEBI" id="CHEBI:24646"/>
        <dbReference type="ChEBI" id="CHEBI:57540"/>
        <dbReference type="ChEBI" id="CHEBI:57945"/>
        <dbReference type="ChEBI" id="CHEBI:132124"/>
    </reaction>
</comment>
<reference evidence="9" key="3">
    <citation type="submission" date="2015-08" db="EMBL/GenBank/DDBJ databases">
        <title>Draft Genome Sequence of a Heterotrophic Facultative Anaerobic Bacterium Ardenticatena maritima Strain 110S.</title>
        <authorList>
            <person name="Kawaichi S."/>
            <person name="Yoshida T."/>
            <person name="Sako Y."/>
            <person name="Nakamura R."/>
        </authorList>
    </citation>
    <scope>NUCLEOTIDE SEQUENCE [LARGE SCALE GENOMIC DNA]</scope>
    <source>
        <strain evidence="9">110S</strain>
    </source>
</reference>
<dbReference type="SUPFAM" id="SSF143243">
    <property type="entry name" value="Nqo5-like"/>
    <property type="match status" value="1"/>
</dbReference>
<evidence type="ECO:0000256" key="4">
    <source>
        <dbReference type="RuleBase" id="RU003456"/>
    </source>
</evidence>
<accession>A0A0M8K5M2</accession>
<dbReference type="GO" id="GO:0048038">
    <property type="term" value="F:quinone binding"/>
    <property type="evidence" value="ECO:0007669"/>
    <property type="project" value="UniProtKB-KW"/>
</dbReference>
<dbReference type="STRING" id="872965.SE16_04775"/>
<keyword evidence="9" id="KW-1185">Reference proteome</keyword>
<keyword evidence="3" id="KW-0472">Membrane</keyword>
<evidence type="ECO:0000256" key="3">
    <source>
        <dbReference type="HAMAP-Rule" id="MF_01357"/>
    </source>
</evidence>
<reference evidence="7 9" key="1">
    <citation type="journal article" date="2015" name="Genome Announc.">
        <title>Draft Genome Sequence of a Heterotrophic Facultative Anaerobic Thermophilic Bacterium, Ardenticatena maritima Strain 110ST.</title>
        <authorList>
            <person name="Kawaichi S."/>
            <person name="Yoshida T."/>
            <person name="Sako Y."/>
            <person name="Nakamura R."/>
        </authorList>
    </citation>
    <scope>NUCLEOTIDE SEQUENCE [LARGE SCALE GENOMIC DNA]</scope>
    <source>
        <strain evidence="7 9">110S</strain>
    </source>
</reference>
<gene>
    <name evidence="3 7" type="primary">nuoC</name>
    <name evidence="7" type="ORF">ARMA_0646</name>
    <name evidence="8" type="ORF">SE16_04775</name>
</gene>
<dbReference type="OrthoDB" id="9803286at2"/>
<dbReference type="PANTHER" id="PTHR10884:SF14">
    <property type="entry name" value="NADH DEHYDROGENASE [UBIQUINONE] IRON-SULFUR PROTEIN 3, MITOCHONDRIAL"/>
    <property type="match status" value="1"/>
</dbReference>
<comment type="similarity">
    <text evidence="1 3 4">Belongs to the complex I 30 kDa subunit family.</text>
</comment>
<dbReference type="InterPro" id="IPR037232">
    <property type="entry name" value="NADH_quin_OxRdtase_su_C/D-like"/>
</dbReference>